<evidence type="ECO:0000256" key="1">
    <source>
        <dbReference type="ARBA" id="ARBA00023242"/>
    </source>
</evidence>
<feature type="region of interest" description="Disordered" evidence="3">
    <location>
        <begin position="224"/>
        <end position="257"/>
    </location>
</feature>
<protein>
    <recommendedName>
        <fullName evidence="4">YEATS domain-containing protein</fullName>
    </recommendedName>
</protein>
<dbReference type="InterPro" id="IPR058706">
    <property type="entry name" value="zf-C2H2_AHC1-like"/>
</dbReference>
<dbReference type="OrthoDB" id="1741717at2759"/>
<evidence type="ECO:0000259" key="4">
    <source>
        <dbReference type="PROSITE" id="PS51037"/>
    </source>
</evidence>
<name>A0A4Q9MQ92_9APHY</name>
<dbReference type="InterPro" id="IPR038704">
    <property type="entry name" value="YEAST_sf"/>
</dbReference>
<gene>
    <name evidence="5" type="ORF">BD311DRAFT_777154</name>
</gene>
<feature type="region of interest" description="Disordered" evidence="3">
    <location>
        <begin position="676"/>
        <end position="702"/>
    </location>
</feature>
<reference evidence="5" key="1">
    <citation type="submission" date="2019-01" db="EMBL/GenBank/DDBJ databases">
        <title>Draft genome sequences of three monokaryotic isolates of the white-rot basidiomycete fungus Dichomitus squalens.</title>
        <authorList>
            <consortium name="DOE Joint Genome Institute"/>
            <person name="Lopez S.C."/>
            <person name="Andreopoulos B."/>
            <person name="Pangilinan J."/>
            <person name="Lipzen A."/>
            <person name="Riley R."/>
            <person name="Ahrendt S."/>
            <person name="Ng V."/>
            <person name="Barry K."/>
            <person name="Daum C."/>
            <person name="Grigoriev I.V."/>
            <person name="Hilden K.S."/>
            <person name="Makela M.R."/>
            <person name="de Vries R.P."/>
        </authorList>
    </citation>
    <scope>NUCLEOTIDE SEQUENCE [LARGE SCALE GENOMIC DNA]</scope>
    <source>
        <strain evidence="5">OM18370.1</strain>
    </source>
</reference>
<dbReference type="GO" id="GO:0005634">
    <property type="term" value="C:nucleus"/>
    <property type="evidence" value="ECO:0007669"/>
    <property type="project" value="UniProtKB-SubCell"/>
</dbReference>
<evidence type="ECO:0000313" key="5">
    <source>
        <dbReference type="EMBL" id="TBU29944.1"/>
    </source>
</evidence>
<comment type="subcellular location">
    <subcellularLocation>
        <location evidence="2">Nucleus</location>
    </subcellularLocation>
</comment>
<sequence>MNGPGRDRERQQIALEEIDLEISIRQRIAEAIHSRLTWATLLQHSLQHTSLGQGSDDFRVASLDALGAIEAPCDPIFNRESRLALRLPPTDTPPPPAAPPEPPQNLTRSTRTRGVSRVPPPPPKRLLFLRNSTTSPPEIAKLACPQCARFDFSNLQGLLNHCRLRHQLEYGSHDECVQRCAVLVPEEERAWVVQNGIEVAGISLPSLRRLFEIAVGAADSVRLPPLSRSSKSAAPAQPPAQSDVNDEPGAPSAPDVRDDAAALSTTVTRTLGYHADTPALAHFLGRAPKKRQIHVRANEDDPVDIEDVSAGSGLQPRRRWRKRYVHRNVARRELDEVVPLSELQTNAIDESVHGQEAQGPQAEGHPSSLHTLAGTRFHIAARVQVADHSLYIPPARRPPDHPDHTHRWRLTVTAPSYSLPISAVLSTLTVTSATDPPPPPLAQPVTLSAPPFVVTGTTDRPFLARLAFAWAGAVNAATEVEHWVELDPMQYATPQLGEEQVFDVELDRRTELLPVREDAGEAEWDIWDARSPVPQGADDRQEQEQEEEPAPEWVEKLKSLLPRFPMTMRDTKGRSFTGGDKLPYTLVSTPAQFLSLHYGRRKAIEMGRARALREAYIQLVSQKPSSSEAQPDADAAEPPPNSSSASAFPLQQLSTVEVFRWLEDEGLFPRSSSKAAAPLVDVHTRSRSSRRTRDEAGPPPTLPPAYCRACGLERAQHPTAADFAPGTVVDGPGASPRQIATARGAVQSLAVCATFQERTRPLVVDVATLLGRRLGEGEDLGETPYGLHPTIFTLRAIKKEEEEGEEAQGGRSTSRPAVHLFPASGPRAATATEMNAALVEVADPRLVVAIRGMTGLPSARNAPAQRLPRPETRRKTQDEHHGDDDDDSELSSSASLSGPIHLASLNGLGVTDEPREALNARLAPSALLAVALRSLVSQLVQRGVDAFRRDEAALRDQGVGFAARHERMRRNATEAGNSISRVLTPAHVLGGVARHARTGVADSALFLVCATLGDARPKSSSTRLEATGTDVGGVRRCIVGAQDADGDAPTSADILGFPLASAVVRAEEARVHYRRDDGSPVALLRAQEVDRRDRANGGADVLDAGEKDSCTMGVLSGGDLPEDGMRGAEAGSVIVKAEIVEE</sequence>
<organism evidence="5">
    <name type="scientific">Dichomitus squalens</name>
    <dbReference type="NCBI Taxonomy" id="114155"/>
    <lineage>
        <taxon>Eukaryota</taxon>
        <taxon>Fungi</taxon>
        <taxon>Dikarya</taxon>
        <taxon>Basidiomycota</taxon>
        <taxon>Agaricomycotina</taxon>
        <taxon>Agaricomycetes</taxon>
        <taxon>Polyporales</taxon>
        <taxon>Polyporaceae</taxon>
        <taxon>Dichomitus</taxon>
    </lineage>
</organism>
<feature type="region of interest" description="Disordered" evidence="3">
    <location>
        <begin position="801"/>
        <end position="822"/>
    </location>
</feature>
<dbReference type="Pfam" id="PF22951">
    <property type="entry name" value="3HBD"/>
    <property type="match status" value="1"/>
</dbReference>
<evidence type="ECO:0000256" key="2">
    <source>
        <dbReference type="PROSITE-ProRule" id="PRU00376"/>
    </source>
</evidence>
<dbReference type="Gene3D" id="2.60.40.1970">
    <property type="entry name" value="YEATS domain"/>
    <property type="match status" value="1"/>
</dbReference>
<feature type="compositionally biased region" description="Basic and acidic residues" evidence="3">
    <location>
        <begin position="868"/>
        <end position="883"/>
    </location>
</feature>
<dbReference type="Pfam" id="PF25909">
    <property type="entry name" value="zf-C2H2_AHC1"/>
    <property type="match status" value="1"/>
</dbReference>
<feature type="compositionally biased region" description="Pro residues" evidence="3">
    <location>
        <begin position="90"/>
        <end position="103"/>
    </location>
</feature>
<feature type="region of interest" description="Disordered" evidence="3">
    <location>
        <begin position="528"/>
        <end position="552"/>
    </location>
</feature>
<proteinExistence type="predicted"/>
<feature type="region of interest" description="Disordered" evidence="3">
    <location>
        <begin position="86"/>
        <end position="125"/>
    </location>
</feature>
<dbReference type="InterPro" id="IPR055127">
    <property type="entry name" value="YEATS2_3HBD"/>
</dbReference>
<feature type="compositionally biased region" description="Low complexity" evidence="3">
    <location>
        <begin position="624"/>
        <end position="633"/>
    </location>
</feature>
<dbReference type="Proteomes" id="UP000292957">
    <property type="component" value="Unassembled WGS sequence"/>
</dbReference>
<dbReference type="AlphaFoldDB" id="A0A4Q9MQ92"/>
<feature type="compositionally biased region" description="Low complexity" evidence="3">
    <location>
        <begin position="229"/>
        <end position="242"/>
    </location>
</feature>
<evidence type="ECO:0000256" key="3">
    <source>
        <dbReference type="SAM" id="MobiDB-lite"/>
    </source>
</evidence>
<dbReference type="EMBL" id="ML143409">
    <property type="protein sequence ID" value="TBU29944.1"/>
    <property type="molecule type" value="Genomic_DNA"/>
</dbReference>
<feature type="region of interest" description="Disordered" evidence="3">
    <location>
        <begin position="857"/>
        <end position="895"/>
    </location>
</feature>
<keyword evidence="1 2" id="KW-0539">Nucleus</keyword>
<feature type="compositionally biased region" description="Low complexity" evidence="3">
    <location>
        <begin position="107"/>
        <end position="117"/>
    </location>
</feature>
<feature type="region of interest" description="Disordered" evidence="3">
    <location>
        <begin position="622"/>
        <end position="647"/>
    </location>
</feature>
<dbReference type="InterPro" id="IPR055129">
    <property type="entry name" value="YEATS_dom"/>
</dbReference>
<accession>A0A4Q9MQ92</accession>
<dbReference type="PROSITE" id="PS51037">
    <property type="entry name" value="YEATS"/>
    <property type="match status" value="1"/>
</dbReference>
<feature type="domain" description="YEATS" evidence="4">
    <location>
        <begin position="373"/>
        <end position="516"/>
    </location>
</feature>